<dbReference type="KEGG" id="mym:A176_001003"/>
<keyword evidence="2" id="KW-1185">Reference proteome</keyword>
<evidence type="ECO:0000313" key="1">
    <source>
        <dbReference type="EMBL" id="AKQ64091.1"/>
    </source>
</evidence>
<organism evidence="1 2">
    <name type="scientific">Pseudomyxococcus hansupus</name>
    <dbReference type="NCBI Taxonomy" id="1297742"/>
    <lineage>
        <taxon>Bacteria</taxon>
        <taxon>Pseudomonadati</taxon>
        <taxon>Myxococcota</taxon>
        <taxon>Myxococcia</taxon>
        <taxon>Myxococcales</taxon>
        <taxon>Cystobacterineae</taxon>
        <taxon>Myxococcaceae</taxon>
        <taxon>Pseudomyxococcus</taxon>
    </lineage>
</organism>
<dbReference type="PATRIC" id="fig|1297742.4.peg.1018"/>
<dbReference type="RefSeq" id="WP_002640459.1">
    <property type="nucleotide sequence ID" value="NZ_CP012109.1"/>
</dbReference>
<accession>A0A0H4WL44</accession>
<evidence type="ECO:0000313" key="2">
    <source>
        <dbReference type="Proteomes" id="UP000009026"/>
    </source>
</evidence>
<sequence>METPTEGTGPLKGDHRGDVGELVTVGQQLCLAGMQNQFYVWNGASWLDERESLAVGREVLTGINAVVAMGELPAVAILGRVHVRDGGDWRPLPLSLTEELHALAYRASDGALFAAGTSLWRVSREGECQALPLSAKTTWWGAAVFREQLDRRSSRWRASPW</sequence>
<gene>
    <name evidence="1" type="ORF">A176_001003</name>
</gene>
<protein>
    <submittedName>
        <fullName evidence="1">Uncharacterized protein</fullName>
    </submittedName>
</protein>
<dbReference type="AlphaFoldDB" id="A0A0H4WL44"/>
<dbReference type="Proteomes" id="UP000009026">
    <property type="component" value="Chromosome"/>
</dbReference>
<reference evidence="1 2" key="1">
    <citation type="journal article" date="2016" name="PLoS ONE">
        <title>Complete Genome Sequence and Comparative Genomics of a Novel Myxobacterium Myxococcus hansupus.</title>
        <authorList>
            <person name="Sharma G."/>
            <person name="Narwani T."/>
            <person name="Subramanian S."/>
        </authorList>
    </citation>
    <scope>NUCLEOTIDE SEQUENCE [LARGE SCALE GENOMIC DNA]</scope>
    <source>
        <strain evidence="2">mixupus</strain>
    </source>
</reference>
<proteinExistence type="predicted"/>
<dbReference type="EMBL" id="CP012109">
    <property type="protein sequence ID" value="AKQ64091.1"/>
    <property type="molecule type" value="Genomic_DNA"/>
</dbReference>
<name>A0A0H4WL44_9BACT</name>